<gene>
    <name evidence="1" type="ORF">JTE90_024405</name>
</gene>
<dbReference type="AlphaFoldDB" id="A0AAV6TCN4"/>
<proteinExistence type="predicted"/>
<reference evidence="1 2" key="1">
    <citation type="journal article" date="2022" name="Nat. Ecol. Evol.">
        <title>A masculinizing supergene underlies an exaggerated male reproductive morph in a spider.</title>
        <authorList>
            <person name="Hendrickx F."/>
            <person name="De Corte Z."/>
            <person name="Sonet G."/>
            <person name="Van Belleghem S.M."/>
            <person name="Kostlbacher S."/>
            <person name="Vangestel C."/>
        </authorList>
    </citation>
    <scope>NUCLEOTIDE SEQUENCE [LARGE SCALE GENOMIC DNA]</scope>
    <source>
        <strain evidence="1">W744_W776</strain>
    </source>
</reference>
<sequence length="85" mass="8849">MVHFVIVAGLRVGVVKCVRGAQTLLACRPFLPLLFPRPAANAARAGREPKNGDGNGMDLGSILLGFSGHGGKIKRKDGGIVLDAE</sequence>
<evidence type="ECO:0000313" key="1">
    <source>
        <dbReference type="EMBL" id="KAG8155648.1"/>
    </source>
</evidence>
<dbReference type="Proteomes" id="UP000827092">
    <property type="component" value="Unassembled WGS sequence"/>
</dbReference>
<protein>
    <recommendedName>
        <fullName evidence="3">Secreted protein</fullName>
    </recommendedName>
</protein>
<accession>A0AAV6TCN4</accession>
<dbReference type="EMBL" id="JAFNEN010007645">
    <property type="protein sequence ID" value="KAG8155648.1"/>
    <property type="molecule type" value="Genomic_DNA"/>
</dbReference>
<feature type="non-terminal residue" evidence="1">
    <location>
        <position position="85"/>
    </location>
</feature>
<keyword evidence="2" id="KW-1185">Reference proteome</keyword>
<organism evidence="1 2">
    <name type="scientific">Oedothorax gibbosus</name>
    <dbReference type="NCBI Taxonomy" id="931172"/>
    <lineage>
        <taxon>Eukaryota</taxon>
        <taxon>Metazoa</taxon>
        <taxon>Ecdysozoa</taxon>
        <taxon>Arthropoda</taxon>
        <taxon>Chelicerata</taxon>
        <taxon>Arachnida</taxon>
        <taxon>Araneae</taxon>
        <taxon>Araneomorphae</taxon>
        <taxon>Entelegynae</taxon>
        <taxon>Araneoidea</taxon>
        <taxon>Linyphiidae</taxon>
        <taxon>Erigoninae</taxon>
        <taxon>Oedothorax</taxon>
    </lineage>
</organism>
<name>A0AAV6TCN4_9ARAC</name>
<evidence type="ECO:0008006" key="3">
    <source>
        <dbReference type="Google" id="ProtNLM"/>
    </source>
</evidence>
<comment type="caution">
    <text evidence="1">The sequence shown here is derived from an EMBL/GenBank/DDBJ whole genome shotgun (WGS) entry which is preliminary data.</text>
</comment>
<evidence type="ECO:0000313" key="2">
    <source>
        <dbReference type="Proteomes" id="UP000827092"/>
    </source>
</evidence>